<evidence type="ECO:0000313" key="5">
    <source>
        <dbReference type="Proteomes" id="UP000248863"/>
    </source>
</evidence>
<dbReference type="RefSeq" id="WP_111360146.1">
    <property type="nucleotide sequence ID" value="NZ_NHSK01000175.1"/>
</dbReference>
<dbReference type="Pfam" id="PF17863">
    <property type="entry name" value="AAA_lid_2"/>
    <property type="match status" value="1"/>
</dbReference>
<reference evidence="4 5" key="1">
    <citation type="submission" date="2017-07" db="EMBL/GenBank/DDBJ databases">
        <title>Draft Genome Sequences of Select Purple Nonsulfur Bacteria.</title>
        <authorList>
            <person name="Lasarre B."/>
            <person name="Mckinlay J.B."/>
        </authorList>
    </citation>
    <scope>NUCLEOTIDE SEQUENCE [LARGE SCALE GENOMIC DNA]</scope>
    <source>
        <strain evidence="4 5">DSM 11907</strain>
    </source>
</reference>
<dbReference type="InterPro" id="IPR041702">
    <property type="entry name" value="BchD/ChlD_VWA"/>
</dbReference>
<gene>
    <name evidence="4" type="primary">bchD</name>
    <name evidence="4" type="ORF">CH338_27200</name>
</gene>
<evidence type="ECO:0000259" key="3">
    <source>
        <dbReference type="PROSITE" id="PS50234"/>
    </source>
</evidence>
<dbReference type="SUPFAM" id="SSF52540">
    <property type="entry name" value="P-loop containing nucleoside triphosphate hydrolases"/>
    <property type="match status" value="1"/>
</dbReference>
<dbReference type="CDD" id="cd01451">
    <property type="entry name" value="vWA_Magnesium_chelatase"/>
    <property type="match status" value="1"/>
</dbReference>
<dbReference type="Proteomes" id="UP000248863">
    <property type="component" value="Unassembled WGS sequence"/>
</dbReference>
<dbReference type="Gene3D" id="1.10.8.80">
    <property type="entry name" value="Magnesium chelatase subunit I, C-Terminal domain"/>
    <property type="match status" value="1"/>
</dbReference>
<evidence type="ECO:0000256" key="1">
    <source>
        <dbReference type="ARBA" id="ARBA00005799"/>
    </source>
</evidence>
<dbReference type="Pfam" id="PF13519">
    <property type="entry name" value="VWA_2"/>
    <property type="match status" value="1"/>
</dbReference>
<dbReference type="EMBL" id="NPEU01000582">
    <property type="protein sequence ID" value="RAI30703.1"/>
    <property type="molecule type" value="Genomic_DNA"/>
</dbReference>
<dbReference type="NCBIfam" id="NF009943">
    <property type="entry name" value="PRK13406.1"/>
    <property type="match status" value="1"/>
</dbReference>
<dbReference type="Gene3D" id="3.40.50.300">
    <property type="entry name" value="P-loop containing nucleotide triphosphate hydrolases"/>
    <property type="match status" value="1"/>
</dbReference>
<dbReference type="InterPro" id="IPR041628">
    <property type="entry name" value="ChlI/MoxR_AAA_lid"/>
</dbReference>
<evidence type="ECO:0000313" key="4">
    <source>
        <dbReference type="EMBL" id="RAI30703.1"/>
    </source>
</evidence>
<dbReference type="PROSITE" id="PS50234">
    <property type="entry name" value="VWFA"/>
    <property type="match status" value="1"/>
</dbReference>
<proteinExistence type="inferred from homology"/>
<dbReference type="OrthoDB" id="9775079at2"/>
<protein>
    <submittedName>
        <fullName evidence="4">Magnesium chelatase ATPase subunit D</fullName>
    </submittedName>
</protein>
<dbReference type="AlphaFoldDB" id="A0A327JYR7"/>
<dbReference type="PANTHER" id="PTHR43473">
    <property type="entry name" value="MAGNESIUM-CHELATASE SUBUNIT CHLD, CHLOROPLASTIC"/>
    <property type="match status" value="1"/>
</dbReference>
<evidence type="ECO:0000256" key="2">
    <source>
        <dbReference type="SAM" id="MobiDB-lite"/>
    </source>
</evidence>
<feature type="compositionally biased region" description="Acidic residues" evidence="2">
    <location>
        <begin position="270"/>
        <end position="286"/>
    </location>
</feature>
<dbReference type="PANTHER" id="PTHR43473:SF2">
    <property type="entry name" value="MAGNESIUM-CHELATASE SUBUNIT CHLD, CHLOROPLASTIC"/>
    <property type="match status" value="1"/>
</dbReference>
<feature type="region of interest" description="Disordered" evidence="2">
    <location>
        <begin position="262"/>
        <end position="299"/>
    </location>
</feature>
<dbReference type="SMART" id="SM00327">
    <property type="entry name" value="VWA"/>
    <property type="match status" value="1"/>
</dbReference>
<dbReference type="SUPFAM" id="SSF53300">
    <property type="entry name" value="vWA-like"/>
    <property type="match status" value="1"/>
</dbReference>
<dbReference type="Gene3D" id="3.40.50.410">
    <property type="entry name" value="von Willebrand factor, type A domain"/>
    <property type="match status" value="1"/>
</dbReference>
<dbReference type="InterPro" id="IPR002035">
    <property type="entry name" value="VWF_A"/>
</dbReference>
<organism evidence="4 5">
    <name type="scientific">Rhodoplanes elegans</name>
    <dbReference type="NCBI Taxonomy" id="29408"/>
    <lineage>
        <taxon>Bacteria</taxon>
        <taxon>Pseudomonadati</taxon>
        <taxon>Pseudomonadota</taxon>
        <taxon>Alphaproteobacteria</taxon>
        <taxon>Hyphomicrobiales</taxon>
        <taxon>Nitrobacteraceae</taxon>
        <taxon>Rhodoplanes</taxon>
    </lineage>
</organism>
<sequence>MTDAAETAAPERSPWADAVLAAALFAVDPAGTVGVALRSLPGLARDRWLMTLRKLLPEGAPVRRLPHHVSDSRLLGGLDLAATLRAGRPIAERGILTETDGGVLIAAMAERMSAGTAARIGAVLDNGGVTVERDSIAIDAPTRFGIVALDEGMTEDEQPPTALADRLAFRLNFEGVSAEPPAEDAPDADDIALAREKLNSIVAPDDVVEALCGTALSLGVWSLRAPLQALAVARAHAALMGRDEIAKEDAAVAARLVLAPRATRLPLPPPEEETPPEDQQQEDEPPPPDGKNEEQENVEDQPLEDMILEAAKAAIPSGLLEQLRLQGRIKPRIPSTGRAGHLQKTKLRGRPAGVRRGEPRAGGARLNLIETLRAAAPWQPLRRRERALAGETERTARIEVRKDDFRITRFKQKTETATIFVVDASGSSALHRLAEAKGAVELLLADCYVRRDQVAMVSFRGKVAEILLPPTRSLVRAKRNLAGLPGGGGTPLACGIDLAVALADQIRRKGQTPFIILLTDGSANIARDGSPGRPKAEEDALASARLLRAAGLTALLVDTAPHPRPLARKIAGEMDAMYLPLPYADAAAISGAVKAVSPPRESLAG</sequence>
<name>A0A327JYR7_9BRAD</name>
<dbReference type="InterPro" id="IPR036465">
    <property type="entry name" value="vWFA_dom_sf"/>
</dbReference>
<comment type="caution">
    <text evidence="4">The sequence shown here is derived from an EMBL/GenBank/DDBJ whole genome shotgun (WGS) entry which is preliminary data.</text>
</comment>
<accession>A0A327JYR7</accession>
<comment type="similarity">
    <text evidence="1">Belongs to the Mg-chelatase subunits D/I family.</text>
</comment>
<dbReference type="InterPro" id="IPR027417">
    <property type="entry name" value="P-loop_NTPase"/>
</dbReference>
<feature type="domain" description="VWFA" evidence="3">
    <location>
        <begin position="417"/>
        <end position="596"/>
    </location>
</feature>
<keyword evidence="5" id="KW-1185">Reference proteome</keyword>